<dbReference type="EC" id="2.7.8.-" evidence="12 13"/>
<protein>
    <recommendedName>
        <fullName evidence="12 13">Cardiolipin synthase</fullName>
        <shortName evidence="12">CL synthase</shortName>
        <ecNumber evidence="12 13">2.7.8.-</ecNumber>
    </recommendedName>
</protein>
<evidence type="ECO:0000313" key="17">
    <source>
        <dbReference type="Proteomes" id="UP000245667"/>
    </source>
</evidence>
<dbReference type="EMBL" id="JACWLN010000004">
    <property type="protein sequence ID" value="MBD1261058.1"/>
    <property type="molecule type" value="Genomic_DNA"/>
</dbReference>
<dbReference type="Gene3D" id="3.30.870.10">
    <property type="entry name" value="Endonuclease Chain A"/>
    <property type="match status" value="2"/>
</dbReference>
<feature type="active site" evidence="12">
    <location>
        <position position="395"/>
    </location>
</feature>
<dbReference type="PROSITE" id="PS50035">
    <property type="entry name" value="PLD"/>
    <property type="match status" value="2"/>
</dbReference>
<reference evidence="15 18" key="2">
    <citation type="submission" date="2020-07" db="EMBL/GenBank/DDBJ databases">
        <title>The draft genome sequence of Maribacter polysiphoniae KCTC 22021.</title>
        <authorList>
            <person name="Mu L."/>
        </authorList>
    </citation>
    <scope>NUCLEOTIDE SEQUENCE [LARGE SCALE GENOMIC DNA]</scope>
    <source>
        <strain evidence="15 18">KCTC 22021</strain>
    </source>
</reference>
<dbReference type="InterPro" id="IPR025202">
    <property type="entry name" value="PLD-like_dom"/>
</dbReference>
<evidence type="ECO:0000313" key="18">
    <source>
        <dbReference type="Proteomes" id="UP000651837"/>
    </source>
</evidence>
<comment type="similarity">
    <text evidence="12">Belongs to the phospholipase D family. Cardiolipin synthase subfamily.</text>
</comment>
<dbReference type="Proteomes" id="UP000245667">
    <property type="component" value="Unassembled WGS sequence"/>
</dbReference>
<keyword evidence="5 12" id="KW-0812">Transmembrane</keyword>
<feature type="active site" evidence="12">
    <location>
        <position position="216"/>
    </location>
</feature>
<dbReference type="RefSeq" id="WP_109650563.1">
    <property type="nucleotide sequence ID" value="NZ_JACWLN010000004.1"/>
</dbReference>
<dbReference type="SMART" id="SM00155">
    <property type="entry name" value="PLDc"/>
    <property type="match status" value="2"/>
</dbReference>
<comment type="caution">
    <text evidence="16">The sequence shown here is derived from an EMBL/GenBank/DDBJ whole genome shotgun (WGS) entry which is preliminary data.</text>
</comment>
<evidence type="ECO:0000256" key="11">
    <source>
        <dbReference type="ARBA" id="ARBA00023264"/>
    </source>
</evidence>
<dbReference type="PANTHER" id="PTHR21248:SF22">
    <property type="entry name" value="PHOSPHOLIPASE D"/>
    <property type="match status" value="1"/>
</dbReference>
<dbReference type="NCBIfam" id="TIGR04265">
    <property type="entry name" value="bac_cardiolipin"/>
    <property type="match status" value="1"/>
</dbReference>
<evidence type="ECO:0000256" key="12">
    <source>
        <dbReference type="HAMAP-Rule" id="MF_01916"/>
    </source>
</evidence>
<dbReference type="InterPro" id="IPR027379">
    <property type="entry name" value="CLS_N"/>
</dbReference>
<dbReference type="PANTHER" id="PTHR21248">
    <property type="entry name" value="CARDIOLIPIN SYNTHASE"/>
    <property type="match status" value="1"/>
</dbReference>
<feature type="active site" evidence="12">
    <location>
        <position position="400"/>
    </location>
</feature>
<feature type="transmembrane region" description="Helical" evidence="12">
    <location>
        <begin position="32"/>
        <end position="52"/>
    </location>
</feature>
<dbReference type="GO" id="GO:0008808">
    <property type="term" value="F:cardiolipin synthase activity"/>
    <property type="evidence" value="ECO:0007669"/>
    <property type="project" value="UniProtKB-UniRule"/>
</dbReference>
<dbReference type="CDD" id="cd09112">
    <property type="entry name" value="PLDc_CLS_2"/>
    <property type="match status" value="1"/>
</dbReference>
<comment type="subcellular location">
    <subcellularLocation>
        <location evidence="1 12">Cell membrane</location>
        <topology evidence="1 12">Multi-pass membrane protein</topology>
    </subcellularLocation>
</comment>
<evidence type="ECO:0000313" key="15">
    <source>
        <dbReference type="EMBL" id="MBD1261058.1"/>
    </source>
</evidence>
<evidence type="ECO:0000256" key="4">
    <source>
        <dbReference type="ARBA" id="ARBA00022679"/>
    </source>
</evidence>
<dbReference type="OrthoDB" id="9762009at2"/>
<comment type="function">
    <text evidence="12">Catalyzes the reversible phosphatidyl group transfer from one phosphatidylglycerol molecule to another to form cardiolipin (CL) (diphosphatidylglycerol) and glycerol.</text>
</comment>
<evidence type="ECO:0000256" key="13">
    <source>
        <dbReference type="NCBIfam" id="TIGR04265"/>
    </source>
</evidence>
<sequence>MYWTIALIIYVIIAMGMVISLLVNGIKPAKTLAWLLAIFTIPVAGILLYWMIGRNRRKYSWKDIQEDIAINNYLKKIQRNQDSVETLDMDSKGFAKLTRLIEKNNGFKPTKNNDVTILKDGKATFDAIFEALEAADKYIYLLYYIFEEGELADRLIALFKKKVKKGVKVKIIYDGVGSYSLSKKYISKLKSIGVEVYPFLPFKLGRFLASINYRNHRKIIIVDGKVAFTGGINISDKYLKGDLVLGKWHDMHLRLRGASVRELQVVFEIDWFLVSGDNSEFDRELPPLREKVGNQIVQIVYGGPDDYFSPIGQTYFAMINNAKKYIYITNPYIIPGTAILKSLEVAANSGIDVRLLVSANADSVLVNWSVRSYFESFLLAGVKIYLFPEGFLHSKIIVSDDNLVSIGTANMDIRSFEQNYEVNAMVYDSKTALLLKQEFLNEIEHSIPLDYKSFKNRPYIERLKEGFAKIFSPLL</sequence>
<comment type="catalytic activity">
    <reaction evidence="12">
        <text>2 a 1,2-diacyl-sn-glycero-3-phospho-(1'-sn-glycerol) = a cardiolipin + glycerol</text>
        <dbReference type="Rhea" id="RHEA:31451"/>
        <dbReference type="ChEBI" id="CHEBI:17754"/>
        <dbReference type="ChEBI" id="CHEBI:62237"/>
        <dbReference type="ChEBI" id="CHEBI:64716"/>
    </reaction>
</comment>
<keyword evidence="7 12" id="KW-1133">Transmembrane helix</keyword>
<evidence type="ECO:0000259" key="14">
    <source>
        <dbReference type="PROSITE" id="PS50035"/>
    </source>
</evidence>
<keyword evidence="3 12" id="KW-0444">Lipid biosynthesis</keyword>
<reference evidence="16 17" key="1">
    <citation type="submission" date="2018-05" db="EMBL/GenBank/DDBJ databases">
        <title>Genomic Encyclopedia of Archaeal and Bacterial Type Strains, Phase II (KMG-II): from individual species to whole genera.</title>
        <authorList>
            <person name="Goeker M."/>
        </authorList>
    </citation>
    <scope>NUCLEOTIDE SEQUENCE [LARGE SCALE GENOMIC DNA]</scope>
    <source>
        <strain evidence="16 17">DSM 23514</strain>
    </source>
</reference>
<keyword evidence="2 12" id="KW-1003">Cell membrane</keyword>
<evidence type="ECO:0000256" key="10">
    <source>
        <dbReference type="ARBA" id="ARBA00023209"/>
    </source>
</evidence>
<dbReference type="Pfam" id="PF13091">
    <property type="entry name" value="PLDc_2"/>
    <property type="match status" value="2"/>
</dbReference>
<dbReference type="InterPro" id="IPR001736">
    <property type="entry name" value="PLipase_D/transphosphatidylase"/>
</dbReference>
<dbReference type="Proteomes" id="UP000651837">
    <property type="component" value="Unassembled WGS sequence"/>
</dbReference>
<evidence type="ECO:0000256" key="7">
    <source>
        <dbReference type="ARBA" id="ARBA00022989"/>
    </source>
</evidence>
<dbReference type="GO" id="GO:0032049">
    <property type="term" value="P:cardiolipin biosynthetic process"/>
    <property type="evidence" value="ECO:0007669"/>
    <property type="project" value="UniProtKB-UniRule"/>
</dbReference>
<feature type="active site" evidence="12">
    <location>
        <position position="223"/>
    </location>
</feature>
<keyword evidence="10 12" id="KW-0594">Phospholipid biosynthesis</keyword>
<evidence type="ECO:0000256" key="8">
    <source>
        <dbReference type="ARBA" id="ARBA00023098"/>
    </source>
</evidence>
<dbReference type="HAMAP" id="MF_01916">
    <property type="entry name" value="Cardiolipin_synth_Cls"/>
    <property type="match status" value="1"/>
</dbReference>
<evidence type="ECO:0000256" key="5">
    <source>
        <dbReference type="ARBA" id="ARBA00022692"/>
    </source>
</evidence>
<dbReference type="AlphaFoldDB" id="A0A316E014"/>
<gene>
    <name evidence="15" type="primary">cls</name>
    <name evidence="15" type="ORF">HZY62_10700</name>
    <name evidence="16" type="ORF">LX92_02268</name>
</gene>
<feature type="domain" description="PLD phosphodiesterase" evidence="14">
    <location>
        <begin position="388"/>
        <end position="415"/>
    </location>
</feature>
<keyword evidence="4 12" id="KW-0808">Transferase</keyword>
<evidence type="ECO:0000256" key="2">
    <source>
        <dbReference type="ARBA" id="ARBA00022475"/>
    </source>
</evidence>
<feature type="active site" evidence="12">
    <location>
        <position position="218"/>
    </location>
</feature>
<keyword evidence="9 12" id="KW-0472">Membrane</keyword>
<evidence type="ECO:0000313" key="16">
    <source>
        <dbReference type="EMBL" id="PWK23701.1"/>
    </source>
</evidence>
<evidence type="ECO:0000256" key="1">
    <source>
        <dbReference type="ARBA" id="ARBA00004651"/>
    </source>
</evidence>
<dbReference type="Pfam" id="PF13396">
    <property type="entry name" value="PLDc_N"/>
    <property type="match status" value="1"/>
</dbReference>
<dbReference type="CDD" id="cd09110">
    <property type="entry name" value="PLDc_CLS_1"/>
    <property type="match status" value="1"/>
</dbReference>
<evidence type="ECO:0000256" key="3">
    <source>
        <dbReference type="ARBA" id="ARBA00022516"/>
    </source>
</evidence>
<dbReference type="SUPFAM" id="SSF56024">
    <property type="entry name" value="Phospholipase D/nuclease"/>
    <property type="match status" value="2"/>
</dbReference>
<accession>A0A316E014</accession>
<dbReference type="EMBL" id="QGGQ01000004">
    <property type="protein sequence ID" value="PWK23701.1"/>
    <property type="molecule type" value="Genomic_DNA"/>
</dbReference>
<evidence type="ECO:0000256" key="9">
    <source>
        <dbReference type="ARBA" id="ARBA00023136"/>
    </source>
</evidence>
<feature type="active site" evidence="12">
    <location>
        <position position="393"/>
    </location>
</feature>
<dbReference type="InterPro" id="IPR030874">
    <property type="entry name" value="Cardiolipin_synth_Firmi"/>
</dbReference>
<keyword evidence="6" id="KW-0677">Repeat</keyword>
<dbReference type="InterPro" id="IPR022924">
    <property type="entry name" value="Cardiolipin_synthase"/>
</dbReference>
<evidence type="ECO:0000256" key="6">
    <source>
        <dbReference type="ARBA" id="ARBA00022737"/>
    </source>
</evidence>
<proteinExistence type="inferred from homology"/>
<keyword evidence="11 12" id="KW-1208">Phospholipid metabolism</keyword>
<feature type="domain" description="PLD phosphodiesterase" evidence="14">
    <location>
        <begin position="211"/>
        <end position="238"/>
    </location>
</feature>
<organism evidence="16 17">
    <name type="scientific">Maribacter polysiphoniae</name>
    <dbReference type="NCBI Taxonomy" id="429344"/>
    <lineage>
        <taxon>Bacteria</taxon>
        <taxon>Pseudomonadati</taxon>
        <taxon>Bacteroidota</taxon>
        <taxon>Flavobacteriia</taxon>
        <taxon>Flavobacteriales</taxon>
        <taxon>Flavobacteriaceae</taxon>
        <taxon>Maribacter</taxon>
    </lineage>
</organism>
<keyword evidence="18" id="KW-1185">Reference proteome</keyword>
<name>A0A316E014_9FLAO</name>
<dbReference type="GO" id="GO:0005886">
    <property type="term" value="C:plasma membrane"/>
    <property type="evidence" value="ECO:0007669"/>
    <property type="project" value="UniProtKB-SubCell"/>
</dbReference>
<keyword evidence="8 12" id="KW-0443">Lipid metabolism</keyword>
<feature type="transmembrane region" description="Helical" evidence="12">
    <location>
        <begin position="7"/>
        <end position="26"/>
    </location>
</feature>